<dbReference type="PANTHER" id="PTHR20955">
    <property type="entry name" value="PROTEIN JAGUNAL HOMOLOG 1"/>
    <property type="match status" value="1"/>
</dbReference>
<comment type="similarity">
    <text evidence="2">Belongs to the jagunal family.</text>
</comment>
<evidence type="ECO:0000256" key="5">
    <source>
        <dbReference type="ARBA" id="ARBA00022989"/>
    </source>
</evidence>
<evidence type="ECO:0000256" key="2">
    <source>
        <dbReference type="ARBA" id="ARBA00008462"/>
    </source>
</evidence>
<dbReference type="Proteomes" id="UP001140206">
    <property type="component" value="Chromosome 2"/>
</dbReference>
<reference evidence="8" key="1">
    <citation type="submission" date="2022-08" db="EMBL/GenBank/DDBJ databases">
        <authorList>
            <person name="Marques A."/>
        </authorList>
    </citation>
    <scope>NUCLEOTIDE SEQUENCE</scope>
    <source>
        <strain evidence="8">RhyPub2mFocal</strain>
        <tissue evidence="8">Leaves</tissue>
    </source>
</reference>
<sequence>MRPAACVRGPISPSPPRLSQNFLVASFLWSIFTLNIQIPLVENSTPISNSNLLSSVAPRSFSPALSLFGVGKLRTLPNNFSLIFASQRIQEDHQMASAQQRKVASGRPSGTDGSDFSFRMVVDSRYQKVAKGKLRLGYLIFGQVVSQIIALSLLLLTSSKEKELDRFAILSISTGFLSIILGEIGRRRSKSALLRLYTSISTISVLWSVACIINSPAYVKVMQQQSLIGLTTFELADAARVVLSVGLQVFVIVTSLGLVQNMSPKRDS</sequence>
<evidence type="ECO:0000256" key="3">
    <source>
        <dbReference type="ARBA" id="ARBA00022692"/>
    </source>
</evidence>
<comment type="caution">
    <text evidence="8">The sequence shown here is derived from an EMBL/GenBank/DDBJ whole genome shotgun (WGS) entry which is preliminary data.</text>
</comment>
<name>A0AAV8F0T9_9POAL</name>
<protein>
    <submittedName>
        <fullName evidence="8">Jagunal-like protein</fullName>
    </submittedName>
</protein>
<feature type="transmembrane region" description="Helical" evidence="7">
    <location>
        <begin position="238"/>
        <end position="259"/>
    </location>
</feature>
<accession>A0AAV8F0T9</accession>
<gene>
    <name evidence="8" type="ORF">LUZ62_035442</name>
</gene>
<keyword evidence="5 7" id="KW-1133">Transmembrane helix</keyword>
<comment type="subcellular location">
    <subcellularLocation>
        <location evidence="1">Endoplasmic reticulum membrane</location>
        <topology evidence="1">Multi-pass membrane protein</topology>
    </subcellularLocation>
</comment>
<dbReference type="GO" id="GO:0016192">
    <property type="term" value="P:vesicle-mediated transport"/>
    <property type="evidence" value="ECO:0007669"/>
    <property type="project" value="TreeGrafter"/>
</dbReference>
<organism evidence="8 9">
    <name type="scientific">Rhynchospora pubera</name>
    <dbReference type="NCBI Taxonomy" id="906938"/>
    <lineage>
        <taxon>Eukaryota</taxon>
        <taxon>Viridiplantae</taxon>
        <taxon>Streptophyta</taxon>
        <taxon>Embryophyta</taxon>
        <taxon>Tracheophyta</taxon>
        <taxon>Spermatophyta</taxon>
        <taxon>Magnoliopsida</taxon>
        <taxon>Liliopsida</taxon>
        <taxon>Poales</taxon>
        <taxon>Cyperaceae</taxon>
        <taxon>Cyperoideae</taxon>
        <taxon>Rhynchosporeae</taxon>
        <taxon>Rhynchospora</taxon>
    </lineage>
</organism>
<proteinExistence type="inferred from homology"/>
<dbReference type="GO" id="GO:0007029">
    <property type="term" value="P:endoplasmic reticulum organization"/>
    <property type="evidence" value="ECO:0007669"/>
    <property type="project" value="InterPro"/>
</dbReference>
<keyword evidence="6 7" id="KW-0472">Membrane</keyword>
<dbReference type="PANTHER" id="PTHR20955:SF1">
    <property type="entry name" value="PROTEIN JAGUNAL HOMOLOG 1"/>
    <property type="match status" value="1"/>
</dbReference>
<feature type="transmembrane region" description="Helical" evidence="7">
    <location>
        <begin position="196"/>
        <end position="218"/>
    </location>
</feature>
<feature type="transmembrane region" description="Helical" evidence="7">
    <location>
        <begin position="167"/>
        <end position="184"/>
    </location>
</feature>
<keyword evidence="9" id="KW-1185">Reference proteome</keyword>
<evidence type="ECO:0000256" key="1">
    <source>
        <dbReference type="ARBA" id="ARBA00004477"/>
    </source>
</evidence>
<evidence type="ECO:0000256" key="7">
    <source>
        <dbReference type="SAM" id="Phobius"/>
    </source>
</evidence>
<keyword evidence="4" id="KW-0256">Endoplasmic reticulum</keyword>
<evidence type="ECO:0000256" key="4">
    <source>
        <dbReference type="ARBA" id="ARBA00022824"/>
    </source>
</evidence>
<dbReference type="GO" id="GO:0005789">
    <property type="term" value="C:endoplasmic reticulum membrane"/>
    <property type="evidence" value="ECO:0007669"/>
    <property type="project" value="UniProtKB-SubCell"/>
</dbReference>
<feature type="transmembrane region" description="Helical" evidence="7">
    <location>
        <begin position="136"/>
        <end position="155"/>
    </location>
</feature>
<dbReference type="AlphaFoldDB" id="A0AAV8F0T9"/>
<dbReference type="Pfam" id="PF07086">
    <property type="entry name" value="Jagunal"/>
    <property type="match status" value="1"/>
</dbReference>
<dbReference type="InterPro" id="IPR009787">
    <property type="entry name" value="Jagunal"/>
</dbReference>
<evidence type="ECO:0000313" key="9">
    <source>
        <dbReference type="Proteomes" id="UP001140206"/>
    </source>
</evidence>
<evidence type="ECO:0000313" key="8">
    <source>
        <dbReference type="EMBL" id="KAJ4784196.1"/>
    </source>
</evidence>
<evidence type="ECO:0000256" key="6">
    <source>
        <dbReference type="ARBA" id="ARBA00023136"/>
    </source>
</evidence>
<dbReference type="EMBL" id="JAMFTS010000002">
    <property type="protein sequence ID" value="KAJ4784196.1"/>
    <property type="molecule type" value="Genomic_DNA"/>
</dbReference>
<keyword evidence="3 7" id="KW-0812">Transmembrane</keyword>